<dbReference type="EMBL" id="UZAJ01012096">
    <property type="protein sequence ID" value="VDO62261.1"/>
    <property type="molecule type" value="Genomic_DNA"/>
</dbReference>
<gene>
    <name evidence="3" type="ORF">OFLC_LOCUS9661</name>
</gene>
<feature type="compositionally biased region" description="Low complexity" evidence="1">
    <location>
        <begin position="1"/>
        <end position="13"/>
    </location>
</feature>
<evidence type="ECO:0000313" key="3">
    <source>
        <dbReference type="EMBL" id="VDO62261.1"/>
    </source>
</evidence>
<dbReference type="Pfam" id="PF18039">
    <property type="entry name" value="UBA_6"/>
    <property type="match status" value="1"/>
</dbReference>
<dbReference type="WBParaSite" id="OFLC_0000965901-mRNA-1">
    <property type="protein sequence ID" value="OFLC_0000965901-mRNA-1"/>
    <property type="gene ID" value="OFLC_0000965901"/>
</dbReference>
<evidence type="ECO:0000313" key="4">
    <source>
        <dbReference type="Proteomes" id="UP000267606"/>
    </source>
</evidence>
<reference evidence="5" key="1">
    <citation type="submission" date="2016-06" db="UniProtKB">
        <authorList>
            <consortium name="WormBaseParasite"/>
        </authorList>
    </citation>
    <scope>IDENTIFICATION</scope>
</reference>
<dbReference type="STRING" id="387005.A0A183HQ98"/>
<proteinExistence type="predicted"/>
<organism evidence="5">
    <name type="scientific">Onchocerca flexuosa</name>
    <dbReference type="NCBI Taxonomy" id="387005"/>
    <lineage>
        <taxon>Eukaryota</taxon>
        <taxon>Metazoa</taxon>
        <taxon>Ecdysozoa</taxon>
        <taxon>Nematoda</taxon>
        <taxon>Chromadorea</taxon>
        <taxon>Rhabditida</taxon>
        <taxon>Spirurina</taxon>
        <taxon>Spiruromorpha</taxon>
        <taxon>Filarioidea</taxon>
        <taxon>Onchocercidae</taxon>
        <taxon>Onchocerca</taxon>
    </lineage>
</organism>
<sequence>MLESQDSCYSSCSEESHSPFPRELPDNITKDIAQLSVTDTESNTANRGNEQQQQLLQNIDFATRLGYSMEQLEIVLGKLGISARQVGKLRKFKFDWFHWFFIEFQLVFFF</sequence>
<protein>
    <submittedName>
        <fullName evidence="5">UBA_6 domain-containing protein</fullName>
    </submittedName>
</protein>
<accession>A0A183HQ98</accession>
<evidence type="ECO:0000259" key="2">
    <source>
        <dbReference type="Pfam" id="PF18039"/>
    </source>
</evidence>
<name>A0A183HQ98_9BILA</name>
<feature type="domain" description="Rege-1 UBA-like" evidence="2">
    <location>
        <begin position="58"/>
        <end position="83"/>
    </location>
</feature>
<keyword evidence="4" id="KW-1185">Reference proteome</keyword>
<dbReference type="AlphaFoldDB" id="A0A183HQ98"/>
<dbReference type="Proteomes" id="UP000267606">
    <property type="component" value="Unassembled WGS sequence"/>
</dbReference>
<evidence type="ECO:0000313" key="5">
    <source>
        <dbReference type="WBParaSite" id="OFLC_0000965901-mRNA-1"/>
    </source>
</evidence>
<feature type="region of interest" description="Disordered" evidence="1">
    <location>
        <begin position="1"/>
        <end position="26"/>
    </location>
</feature>
<reference evidence="3 4" key="2">
    <citation type="submission" date="2018-11" db="EMBL/GenBank/DDBJ databases">
        <authorList>
            <consortium name="Pathogen Informatics"/>
        </authorList>
    </citation>
    <scope>NUCLEOTIDE SEQUENCE [LARGE SCALE GENOMIC DNA]</scope>
</reference>
<dbReference type="InterPro" id="IPR040546">
    <property type="entry name" value="Rege-1_UBA-like"/>
</dbReference>
<evidence type="ECO:0000256" key="1">
    <source>
        <dbReference type="SAM" id="MobiDB-lite"/>
    </source>
</evidence>